<name>A0A485L035_9STRA</name>
<reference evidence="1" key="2">
    <citation type="submission" date="2019-06" db="EMBL/GenBank/DDBJ databases">
        <title>Genomics analysis of Aphanomyces spp. identifies a new class of oomycete effector associated with host adaptation.</title>
        <authorList>
            <person name="Gaulin E."/>
        </authorList>
    </citation>
    <scope>NUCLEOTIDE SEQUENCE</scope>
    <source>
        <strain evidence="1">CBS 578.67</strain>
    </source>
</reference>
<accession>A0A485L035</accession>
<dbReference type="EMBL" id="VJMH01005485">
    <property type="protein sequence ID" value="KAF0695339.1"/>
    <property type="molecule type" value="Genomic_DNA"/>
</dbReference>
<sequence>MATAIPPTTMPLHPRRAGAYFLTIVGRADDLARRVASFQVNLNTNVARFDELTFPQTFYTLSVQACKTRTPCTFTCSSGGADATSGMISISADGLTIELERTDDGSREQIPLHLVAFLECFAVDDANALRCRIHCVGDSHADVIFCLVTTDASSPEDDEFEFAQWILAIVCTMTALRESKQRGPGQLLWQAARLRILELTCLMGITAAFKAQSPQMEAISFLDAIRDTQGVLEDIAANDRTVSLDACHFLRVPDQPTQ</sequence>
<gene>
    <name evidence="2" type="primary">Aste57867_13850</name>
    <name evidence="1" type="ORF">As57867_013799</name>
    <name evidence="2" type="ORF">ASTE57867_13850</name>
</gene>
<dbReference type="AlphaFoldDB" id="A0A485L035"/>
<dbReference type="Proteomes" id="UP000332933">
    <property type="component" value="Unassembled WGS sequence"/>
</dbReference>
<dbReference type="EMBL" id="CAADRA010005506">
    <property type="protein sequence ID" value="VFT90681.1"/>
    <property type="molecule type" value="Genomic_DNA"/>
</dbReference>
<keyword evidence="3" id="KW-1185">Reference proteome</keyword>
<dbReference type="OrthoDB" id="69756at2759"/>
<protein>
    <submittedName>
        <fullName evidence="2">Aste57867_13850 protein</fullName>
    </submittedName>
</protein>
<organism evidence="2 3">
    <name type="scientific">Aphanomyces stellatus</name>
    <dbReference type="NCBI Taxonomy" id="120398"/>
    <lineage>
        <taxon>Eukaryota</taxon>
        <taxon>Sar</taxon>
        <taxon>Stramenopiles</taxon>
        <taxon>Oomycota</taxon>
        <taxon>Saprolegniomycetes</taxon>
        <taxon>Saprolegniales</taxon>
        <taxon>Verrucalvaceae</taxon>
        <taxon>Aphanomyces</taxon>
    </lineage>
</organism>
<evidence type="ECO:0000313" key="2">
    <source>
        <dbReference type="EMBL" id="VFT90681.1"/>
    </source>
</evidence>
<reference evidence="2 3" key="1">
    <citation type="submission" date="2019-03" db="EMBL/GenBank/DDBJ databases">
        <authorList>
            <person name="Gaulin E."/>
            <person name="Dumas B."/>
        </authorList>
    </citation>
    <scope>NUCLEOTIDE SEQUENCE [LARGE SCALE GENOMIC DNA]</scope>
    <source>
        <strain evidence="2">CBS 568.67</strain>
    </source>
</reference>
<proteinExistence type="predicted"/>
<evidence type="ECO:0000313" key="3">
    <source>
        <dbReference type="Proteomes" id="UP000332933"/>
    </source>
</evidence>
<evidence type="ECO:0000313" key="1">
    <source>
        <dbReference type="EMBL" id="KAF0695339.1"/>
    </source>
</evidence>